<reference evidence="13" key="1">
    <citation type="submission" date="2014-12" db="EMBL/GenBank/DDBJ databases">
        <title>Complete genome sequence of a multi-drug resistant Klebsiella pneumoniae.</title>
        <authorList>
            <person name="Hua X."/>
            <person name="Chen Q."/>
            <person name="Li X."/>
            <person name="Feng Y."/>
            <person name="Ruan Z."/>
            <person name="Yu Y."/>
        </authorList>
    </citation>
    <scope>NUCLEOTIDE SEQUENCE [LARGE SCALE GENOMIC DNA]</scope>
    <source>
        <strain evidence="13">5.12</strain>
    </source>
</reference>
<proteinExistence type="inferred from homology"/>
<reference evidence="12 13" key="2">
    <citation type="submission" date="2020-04" db="EMBL/GenBank/DDBJ databases">
        <title>Complete genome sequence of Alteromonas pelagimontana 5.12T.</title>
        <authorList>
            <person name="Sinha R.K."/>
            <person name="Krishnan K.P."/>
            <person name="Kurian J.P."/>
        </authorList>
    </citation>
    <scope>NUCLEOTIDE SEQUENCE [LARGE SCALE GENOMIC DNA]</scope>
    <source>
        <strain evidence="12 13">5.12</strain>
    </source>
</reference>
<protein>
    <recommendedName>
        <fullName evidence="10">Type II secretion system protein M</fullName>
        <shortName evidence="10">T2SS protein M</shortName>
    </recommendedName>
    <alternativeName>
        <fullName evidence="10">General secretion pathway protein M</fullName>
    </alternativeName>
</protein>
<comment type="subcellular location">
    <subcellularLocation>
        <location evidence="1">Cell inner membrane</location>
        <topology evidence="1">Single-pass membrane protein</topology>
    </subcellularLocation>
</comment>
<keyword evidence="9 10" id="KW-0472">Membrane</keyword>
<name>A0A6M4MC97_9ALTE</name>
<dbReference type="EMBL" id="CP052766">
    <property type="protein sequence ID" value="QJR80821.1"/>
    <property type="molecule type" value="Genomic_DNA"/>
</dbReference>
<evidence type="ECO:0000256" key="11">
    <source>
        <dbReference type="SAM" id="Phobius"/>
    </source>
</evidence>
<dbReference type="InterPro" id="IPR007690">
    <property type="entry name" value="T2SS_GspM"/>
</dbReference>
<organism evidence="12 13">
    <name type="scientific">Alteromonas pelagimontana</name>
    <dbReference type="NCBI Taxonomy" id="1858656"/>
    <lineage>
        <taxon>Bacteria</taxon>
        <taxon>Pseudomonadati</taxon>
        <taxon>Pseudomonadota</taxon>
        <taxon>Gammaproteobacteria</taxon>
        <taxon>Alteromonadales</taxon>
        <taxon>Alteromonadaceae</taxon>
        <taxon>Alteromonas/Salinimonas group</taxon>
        <taxon>Alteromonas</taxon>
    </lineage>
</organism>
<dbReference type="Gene3D" id="3.30.1360.100">
    <property type="entry name" value="General secretion pathway protein M, EpsM"/>
    <property type="match status" value="1"/>
</dbReference>
<keyword evidence="5 10" id="KW-0997">Cell inner membrane</keyword>
<evidence type="ECO:0000256" key="3">
    <source>
        <dbReference type="ARBA" id="ARBA00022448"/>
    </source>
</evidence>
<dbReference type="AlphaFoldDB" id="A0A6M4MC97"/>
<evidence type="ECO:0000256" key="2">
    <source>
        <dbReference type="ARBA" id="ARBA00010637"/>
    </source>
</evidence>
<gene>
    <name evidence="12" type="ORF">CA267_008520</name>
</gene>
<evidence type="ECO:0000256" key="10">
    <source>
        <dbReference type="PIRNR" id="PIRNR006291"/>
    </source>
</evidence>
<evidence type="ECO:0000256" key="6">
    <source>
        <dbReference type="ARBA" id="ARBA00022692"/>
    </source>
</evidence>
<evidence type="ECO:0000256" key="1">
    <source>
        <dbReference type="ARBA" id="ARBA00004377"/>
    </source>
</evidence>
<keyword evidence="3 10" id="KW-0813">Transport</keyword>
<comment type="function">
    <text evidence="10">Inner membrane component of the type II secretion system required for the energy-dependent secretion of extracellular factors such as proteases and toxins from the periplasm.</text>
</comment>
<keyword evidence="7 10" id="KW-0653">Protein transport</keyword>
<keyword evidence="6 11" id="KW-0812">Transmembrane</keyword>
<dbReference type="GO" id="GO:0015627">
    <property type="term" value="C:type II protein secretion system complex"/>
    <property type="evidence" value="ECO:0007669"/>
    <property type="project" value="InterPro"/>
</dbReference>
<evidence type="ECO:0000256" key="4">
    <source>
        <dbReference type="ARBA" id="ARBA00022475"/>
    </source>
</evidence>
<keyword evidence="4 10" id="KW-1003">Cell membrane</keyword>
<keyword evidence="8 11" id="KW-1133">Transmembrane helix</keyword>
<dbReference type="InterPro" id="IPR023229">
    <property type="entry name" value="T2SS_M_periplasmic_sf"/>
</dbReference>
<evidence type="ECO:0000256" key="7">
    <source>
        <dbReference type="ARBA" id="ARBA00022927"/>
    </source>
</evidence>
<keyword evidence="13" id="KW-1185">Reference proteome</keyword>
<accession>A0A6M4MC97</accession>
<comment type="similarity">
    <text evidence="2 10">Belongs to the GSP M family.</text>
</comment>
<dbReference type="GO" id="GO:0005886">
    <property type="term" value="C:plasma membrane"/>
    <property type="evidence" value="ECO:0007669"/>
    <property type="project" value="UniProtKB-SubCell"/>
</dbReference>
<evidence type="ECO:0000313" key="12">
    <source>
        <dbReference type="EMBL" id="QJR80821.1"/>
    </source>
</evidence>
<dbReference type="SUPFAM" id="SSF103054">
    <property type="entry name" value="General secretion pathway protein M, EpsM"/>
    <property type="match status" value="1"/>
</dbReference>
<dbReference type="OrthoDB" id="6624834at2"/>
<evidence type="ECO:0000313" key="13">
    <source>
        <dbReference type="Proteomes" id="UP000219285"/>
    </source>
</evidence>
<evidence type="ECO:0000256" key="8">
    <source>
        <dbReference type="ARBA" id="ARBA00022989"/>
    </source>
</evidence>
<dbReference type="PIRSF" id="PIRSF006291">
    <property type="entry name" value="GspM"/>
    <property type="match status" value="1"/>
</dbReference>
<evidence type="ECO:0000256" key="5">
    <source>
        <dbReference type="ARBA" id="ARBA00022519"/>
    </source>
</evidence>
<evidence type="ECO:0000256" key="9">
    <source>
        <dbReference type="ARBA" id="ARBA00023136"/>
    </source>
</evidence>
<feature type="transmembrane region" description="Helical" evidence="11">
    <location>
        <begin position="17"/>
        <end position="36"/>
    </location>
</feature>
<dbReference type="GO" id="GO:0015628">
    <property type="term" value="P:protein secretion by the type II secretion system"/>
    <property type="evidence" value="ECO:0007669"/>
    <property type="project" value="InterPro"/>
</dbReference>
<sequence length="159" mass="18068">MKALWEKYRALTEREQYLVLISGVFVVIAMFYWLIWAPLTASVERAQIRLESQQNLLSWVQERTTRAQQLQRSATGTTRFTGSLPQAVSSTTNRYNIAVSRMQPQGEEIQVWIDQAPFNDVLSWLQALESMGIVILQADISAANASGHIEVRRLQLGKS</sequence>
<dbReference type="Proteomes" id="UP000219285">
    <property type="component" value="Chromosome"/>
</dbReference>
<dbReference type="KEGG" id="apel:CA267_008520"/>
<dbReference type="RefSeq" id="WP_075607882.1">
    <property type="nucleotide sequence ID" value="NZ_CP052766.1"/>
</dbReference>
<dbReference type="Pfam" id="PF04612">
    <property type="entry name" value="T2SSM"/>
    <property type="match status" value="1"/>
</dbReference>